<dbReference type="Proteomes" id="UP000289738">
    <property type="component" value="Chromosome B03"/>
</dbReference>
<comment type="caution">
    <text evidence="3">The sequence shown here is derived from an EMBL/GenBank/DDBJ whole genome shotgun (WGS) entry which is preliminary data.</text>
</comment>
<dbReference type="AlphaFoldDB" id="A0A445A2K2"/>
<protein>
    <recommendedName>
        <fullName evidence="2">PAS domain-containing protein</fullName>
    </recommendedName>
</protein>
<evidence type="ECO:0000313" key="3">
    <source>
        <dbReference type="EMBL" id="RYR20582.1"/>
    </source>
</evidence>
<dbReference type="PROSITE" id="PS50112">
    <property type="entry name" value="PAS"/>
    <property type="match status" value="1"/>
</dbReference>
<feature type="compositionally biased region" description="Basic residues" evidence="1">
    <location>
        <begin position="22"/>
        <end position="32"/>
    </location>
</feature>
<evidence type="ECO:0000259" key="2">
    <source>
        <dbReference type="PROSITE" id="PS50112"/>
    </source>
</evidence>
<accession>A0A445A2K2</accession>
<dbReference type="InterPro" id="IPR000014">
    <property type="entry name" value="PAS"/>
</dbReference>
<sequence>MEKREQGSDGAGTHQRSTASQRPHHGRRRSKRQPHELLLPPATRQANHEMPVTKTRLEGHWEAQSSRDNHGRRAATNAHSSSTHWRREARAAEHRGERRDASTRRGGSGERPESMKTVVLECDGRRQQSPTPTDGDDDYLTLTVSYSVTLTPYPSPLKHSKTPAQTPPPSPGFAGRDRHHRRVPLLKHLKTPAQSPPPSPGFAGRDCHYRCVVSSPVRPFIHLSLAPSEAFPGSQRPRGPQAAIAVACSSAPPLRLRWPLPSSSLVFASSAPRVSCPLDSHPVSRVIQTFQEAQINFNDHRIQRRKACLLGFFIQFQSPPFSHPLPLLYLSFANPRCRNTPQTTPQPAFTAAQPASAAAAFCFRRCRARRCLNAWSLVNDYAFSIHGCLFFSSPSVVSLVRSSSQRNPNQSAKNLYGYAAEEALG</sequence>
<feature type="domain" description="PAS" evidence="2">
    <location>
        <begin position="409"/>
        <end position="425"/>
    </location>
</feature>
<feature type="region of interest" description="Disordered" evidence="1">
    <location>
        <begin position="1"/>
        <end position="139"/>
    </location>
</feature>
<dbReference type="EMBL" id="SDMP01000013">
    <property type="protein sequence ID" value="RYR20582.1"/>
    <property type="molecule type" value="Genomic_DNA"/>
</dbReference>
<feature type="compositionally biased region" description="Basic and acidic residues" evidence="1">
    <location>
        <begin position="55"/>
        <end position="71"/>
    </location>
</feature>
<proteinExistence type="predicted"/>
<gene>
    <name evidence="3" type="ORF">Ahy_B03g065762</name>
</gene>
<reference evidence="3 4" key="1">
    <citation type="submission" date="2019-01" db="EMBL/GenBank/DDBJ databases">
        <title>Sequencing of cultivated peanut Arachis hypogaea provides insights into genome evolution and oil improvement.</title>
        <authorList>
            <person name="Chen X."/>
        </authorList>
    </citation>
    <scope>NUCLEOTIDE SEQUENCE [LARGE SCALE GENOMIC DNA]</scope>
    <source>
        <strain evidence="4">cv. Fuhuasheng</strain>
        <tissue evidence="3">Leaves</tissue>
    </source>
</reference>
<evidence type="ECO:0000313" key="4">
    <source>
        <dbReference type="Proteomes" id="UP000289738"/>
    </source>
</evidence>
<feature type="region of interest" description="Disordered" evidence="1">
    <location>
        <begin position="153"/>
        <end position="177"/>
    </location>
</feature>
<feature type="compositionally biased region" description="Basic and acidic residues" evidence="1">
    <location>
        <begin position="85"/>
        <end position="114"/>
    </location>
</feature>
<name>A0A445A2K2_ARAHY</name>
<keyword evidence="4" id="KW-1185">Reference proteome</keyword>
<evidence type="ECO:0000256" key="1">
    <source>
        <dbReference type="SAM" id="MobiDB-lite"/>
    </source>
</evidence>
<organism evidence="3 4">
    <name type="scientific">Arachis hypogaea</name>
    <name type="common">Peanut</name>
    <dbReference type="NCBI Taxonomy" id="3818"/>
    <lineage>
        <taxon>Eukaryota</taxon>
        <taxon>Viridiplantae</taxon>
        <taxon>Streptophyta</taxon>
        <taxon>Embryophyta</taxon>
        <taxon>Tracheophyta</taxon>
        <taxon>Spermatophyta</taxon>
        <taxon>Magnoliopsida</taxon>
        <taxon>eudicotyledons</taxon>
        <taxon>Gunneridae</taxon>
        <taxon>Pentapetalae</taxon>
        <taxon>rosids</taxon>
        <taxon>fabids</taxon>
        <taxon>Fabales</taxon>
        <taxon>Fabaceae</taxon>
        <taxon>Papilionoideae</taxon>
        <taxon>50 kb inversion clade</taxon>
        <taxon>dalbergioids sensu lato</taxon>
        <taxon>Dalbergieae</taxon>
        <taxon>Pterocarpus clade</taxon>
        <taxon>Arachis</taxon>
    </lineage>
</organism>